<comment type="catalytic activity">
    <reaction evidence="12">
        <text>L-proline(in) + Na(+)(in) = L-proline(out) + Na(+)(out)</text>
        <dbReference type="Rhea" id="RHEA:28967"/>
        <dbReference type="ChEBI" id="CHEBI:29101"/>
        <dbReference type="ChEBI" id="CHEBI:60039"/>
    </reaction>
</comment>
<organism evidence="15 16">
    <name type="scientific">Cytobacillus oceanisediminis</name>
    <dbReference type="NCBI Taxonomy" id="665099"/>
    <lineage>
        <taxon>Bacteria</taxon>
        <taxon>Bacillati</taxon>
        <taxon>Bacillota</taxon>
        <taxon>Bacilli</taxon>
        <taxon>Bacillales</taxon>
        <taxon>Bacillaceae</taxon>
        <taxon>Cytobacillus</taxon>
    </lineage>
</organism>
<keyword evidence="7 14" id="KW-1133">Transmembrane helix</keyword>
<feature type="transmembrane region" description="Helical" evidence="14">
    <location>
        <begin position="148"/>
        <end position="167"/>
    </location>
</feature>
<dbReference type="Gene3D" id="1.20.1730.10">
    <property type="entry name" value="Sodium/glucose cotransporter"/>
    <property type="match status" value="1"/>
</dbReference>
<feature type="transmembrane region" description="Helical" evidence="14">
    <location>
        <begin position="70"/>
        <end position="90"/>
    </location>
</feature>
<evidence type="ECO:0000256" key="11">
    <source>
        <dbReference type="ARBA" id="ARBA00023201"/>
    </source>
</evidence>
<feature type="transmembrane region" description="Helical" evidence="14">
    <location>
        <begin position="232"/>
        <end position="250"/>
    </location>
</feature>
<evidence type="ECO:0000256" key="1">
    <source>
        <dbReference type="ARBA" id="ARBA00004651"/>
    </source>
</evidence>
<feature type="transmembrane region" description="Helical" evidence="14">
    <location>
        <begin position="262"/>
        <end position="288"/>
    </location>
</feature>
<keyword evidence="3" id="KW-0813">Transport</keyword>
<reference evidence="15 16" key="1">
    <citation type="submission" date="2018-05" db="EMBL/GenBank/DDBJ databases">
        <title>Freshwater and sediment microbial communities from various areas in North America, analyzing microbe dynamics in response to fracking.</title>
        <authorList>
            <person name="Lamendella R."/>
        </authorList>
    </citation>
    <scope>NUCLEOTIDE SEQUENCE [LARGE SCALE GENOMIC DNA]</scope>
    <source>
        <strain evidence="15 16">15_TX</strain>
    </source>
</reference>
<feature type="transmembrane region" description="Helical" evidence="14">
    <location>
        <begin position="356"/>
        <end position="375"/>
    </location>
</feature>
<dbReference type="PROSITE" id="PS50283">
    <property type="entry name" value="NA_SOLUT_SYMP_3"/>
    <property type="match status" value="1"/>
</dbReference>
<dbReference type="PANTHER" id="PTHR48086">
    <property type="entry name" value="SODIUM/PROLINE SYMPORTER-RELATED"/>
    <property type="match status" value="1"/>
</dbReference>
<proteinExistence type="inferred from homology"/>
<dbReference type="GO" id="GO:0005886">
    <property type="term" value="C:plasma membrane"/>
    <property type="evidence" value="ECO:0007669"/>
    <property type="project" value="UniProtKB-SubCell"/>
</dbReference>
<feature type="transmembrane region" description="Helical" evidence="14">
    <location>
        <begin position="179"/>
        <end position="201"/>
    </location>
</feature>
<feature type="transmembrane region" description="Helical" evidence="14">
    <location>
        <begin position="381"/>
        <end position="400"/>
    </location>
</feature>
<evidence type="ECO:0000313" key="15">
    <source>
        <dbReference type="EMBL" id="PWW31377.1"/>
    </source>
</evidence>
<evidence type="ECO:0000256" key="14">
    <source>
        <dbReference type="SAM" id="Phobius"/>
    </source>
</evidence>
<evidence type="ECO:0000256" key="7">
    <source>
        <dbReference type="ARBA" id="ARBA00022989"/>
    </source>
</evidence>
<comment type="similarity">
    <text evidence="2 13">Belongs to the sodium:solute symporter (SSF) (TC 2.A.21) family.</text>
</comment>
<dbReference type="OrthoDB" id="9789704at2"/>
<dbReference type="Proteomes" id="UP000247150">
    <property type="component" value="Unassembled WGS sequence"/>
</dbReference>
<keyword evidence="8" id="KW-0915">Sodium</keyword>
<evidence type="ECO:0000313" key="16">
    <source>
        <dbReference type="Proteomes" id="UP000247150"/>
    </source>
</evidence>
<keyword evidence="5 14" id="KW-0812">Transmembrane</keyword>
<dbReference type="Pfam" id="PF00474">
    <property type="entry name" value="SSF"/>
    <property type="match status" value="1"/>
</dbReference>
<evidence type="ECO:0000256" key="5">
    <source>
        <dbReference type="ARBA" id="ARBA00022692"/>
    </source>
</evidence>
<feature type="transmembrane region" description="Helical" evidence="14">
    <location>
        <begin position="114"/>
        <end position="142"/>
    </location>
</feature>
<evidence type="ECO:0000256" key="4">
    <source>
        <dbReference type="ARBA" id="ARBA00022475"/>
    </source>
</evidence>
<dbReference type="CDD" id="cd10322">
    <property type="entry name" value="SLC5sbd"/>
    <property type="match status" value="1"/>
</dbReference>
<dbReference type="RefSeq" id="WP_110063909.1">
    <property type="nucleotide sequence ID" value="NZ_QGTW01000002.1"/>
</dbReference>
<dbReference type="GO" id="GO:0015293">
    <property type="term" value="F:symporter activity"/>
    <property type="evidence" value="ECO:0007669"/>
    <property type="project" value="UniProtKB-KW"/>
</dbReference>
<feature type="transmembrane region" description="Helical" evidence="14">
    <location>
        <begin position="507"/>
        <end position="526"/>
    </location>
</feature>
<name>A0A2V3A540_9BACI</name>
<feature type="transmembrane region" description="Helical" evidence="14">
    <location>
        <begin position="308"/>
        <end position="336"/>
    </location>
</feature>
<keyword evidence="9" id="KW-0406">Ion transport</keyword>
<evidence type="ECO:0000256" key="2">
    <source>
        <dbReference type="ARBA" id="ARBA00006434"/>
    </source>
</evidence>
<evidence type="ECO:0000256" key="3">
    <source>
        <dbReference type="ARBA" id="ARBA00022448"/>
    </source>
</evidence>
<evidence type="ECO:0000256" key="8">
    <source>
        <dbReference type="ARBA" id="ARBA00023053"/>
    </source>
</evidence>
<evidence type="ECO:0000256" key="12">
    <source>
        <dbReference type="ARBA" id="ARBA00033708"/>
    </source>
</evidence>
<keyword evidence="4" id="KW-1003">Cell membrane</keyword>
<dbReference type="InterPro" id="IPR001734">
    <property type="entry name" value="Na/solute_symporter"/>
</dbReference>
<protein>
    <submittedName>
        <fullName evidence="15">Sodium/pantothenate symporter</fullName>
    </submittedName>
</protein>
<feature type="transmembrane region" description="Helical" evidence="14">
    <location>
        <begin position="445"/>
        <end position="463"/>
    </location>
</feature>
<evidence type="ECO:0000256" key="6">
    <source>
        <dbReference type="ARBA" id="ARBA00022847"/>
    </source>
</evidence>
<evidence type="ECO:0000256" key="9">
    <source>
        <dbReference type="ARBA" id="ARBA00023065"/>
    </source>
</evidence>
<comment type="caution">
    <text evidence="15">The sequence shown here is derived from an EMBL/GenBank/DDBJ whole genome shotgun (WGS) entry which is preliminary data.</text>
</comment>
<feature type="transmembrane region" description="Helical" evidence="14">
    <location>
        <begin position="40"/>
        <end position="64"/>
    </location>
</feature>
<dbReference type="EMBL" id="QGTW01000002">
    <property type="protein sequence ID" value="PWW31377.1"/>
    <property type="molecule type" value="Genomic_DNA"/>
</dbReference>
<feature type="transmembrane region" description="Helical" evidence="14">
    <location>
        <begin position="412"/>
        <end position="430"/>
    </location>
</feature>
<evidence type="ECO:0000256" key="10">
    <source>
        <dbReference type="ARBA" id="ARBA00023136"/>
    </source>
</evidence>
<dbReference type="InterPro" id="IPR050277">
    <property type="entry name" value="Sodium:Solute_Symporter"/>
</dbReference>
<dbReference type="PANTHER" id="PTHR48086:SF3">
    <property type="entry name" value="SODIUM_PROLINE SYMPORTER"/>
    <property type="match status" value="1"/>
</dbReference>
<gene>
    <name evidence="15" type="ORF">DFO73_102374</name>
</gene>
<keyword evidence="11" id="KW-0739">Sodium transport</keyword>
<accession>A0A2V3A540</accession>
<keyword evidence="6" id="KW-0769">Symport</keyword>
<dbReference type="GO" id="GO:0006814">
    <property type="term" value="P:sodium ion transport"/>
    <property type="evidence" value="ECO:0007669"/>
    <property type="project" value="UniProtKB-KW"/>
</dbReference>
<evidence type="ECO:0000256" key="13">
    <source>
        <dbReference type="RuleBase" id="RU362091"/>
    </source>
</evidence>
<dbReference type="InterPro" id="IPR038377">
    <property type="entry name" value="Na/Glc_symporter_sf"/>
</dbReference>
<sequence>MEKIIFFVVVAVYVIAGIIVTRFVKSKDDFYVMGEKGSTVLIVGTLAATYLSAVTLLGLAGMIYNEGPVAHAGFGSYGAWLGTLFAVIYVGRKLKALDCQTLPDFFEKRFQNKWVTVIATSIMIIGLLGYGVVQLIGAGVILSEILNIPFPVLILLFTLALLIFSAMGGMYGVVITDTLMFFTMLTIAIVISPLIIGQAGLDQIKNLGEVIPGYYGVNGGADRPFGWVFSQFLMWILFFGCTPSLVSRVFPAKNDFVILKTAVVGVFFAPFMQLLVFIAAAAMMVLQPGIDPADRVFIVGMKDYTPPALAGIGLAGLMASIMSTASTLFVLTGFALAKDLFENVLHKDFDEKKSMFIGRGAQALVAVVVCIIAILQPSSIFWISIYAGSIFAVAWMPTIIGSLEWKRMSSKAATASMLAGIITFIVFGELKRYEIITFPVGFDNFYLAIIVSVLTLLIVGFIAKPTDYELGYYQKIKETRLSTVTIKRILAKHNGAAELKREYKQTLTVAVSFVVISVVLWGYFIVKLGI</sequence>
<keyword evidence="10 14" id="KW-0472">Membrane</keyword>
<feature type="transmembrane region" description="Helical" evidence="14">
    <location>
        <begin position="6"/>
        <end position="24"/>
    </location>
</feature>
<comment type="subcellular location">
    <subcellularLocation>
        <location evidence="1">Cell membrane</location>
        <topology evidence="1">Multi-pass membrane protein</topology>
    </subcellularLocation>
</comment>
<dbReference type="AlphaFoldDB" id="A0A2V3A540"/>